<feature type="chain" id="PRO_5024860915" description="SCP domain-containing protein" evidence="1">
    <location>
        <begin position="26"/>
        <end position="581"/>
    </location>
</feature>
<dbReference type="Gene3D" id="3.40.33.10">
    <property type="entry name" value="CAP"/>
    <property type="match status" value="1"/>
</dbReference>
<dbReference type="EMBL" id="AP021861">
    <property type="protein sequence ID" value="BBO35010.1"/>
    <property type="molecule type" value="Genomic_DNA"/>
</dbReference>
<dbReference type="Gene3D" id="2.60.40.4130">
    <property type="match status" value="1"/>
</dbReference>
<dbReference type="Proteomes" id="UP000326837">
    <property type="component" value="Chromosome"/>
</dbReference>
<dbReference type="PROSITE" id="PS00018">
    <property type="entry name" value="EF_HAND_1"/>
    <property type="match status" value="1"/>
</dbReference>
<dbReference type="SUPFAM" id="SSF55797">
    <property type="entry name" value="PR-1-like"/>
    <property type="match status" value="1"/>
</dbReference>
<organism evidence="3 4">
    <name type="scientific">Lacipirellula parvula</name>
    <dbReference type="NCBI Taxonomy" id="2650471"/>
    <lineage>
        <taxon>Bacteria</taxon>
        <taxon>Pseudomonadati</taxon>
        <taxon>Planctomycetota</taxon>
        <taxon>Planctomycetia</taxon>
        <taxon>Pirellulales</taxon>
        <taxon>Lacipirellulaceae</taxon>
        <taxon>Lacipirellula</taxon>
    </lineage>
</organism>
<dbReference type="Pfam" id="PF00188">
    <property type="entry name" value="CAP"/>
    <property type="match status" value="1"/>
</dbReference>
<evidence type="ECO:0000313" key="4">
    <source>
        <dbReference type="Proteomes" id="UP000326837"/>
    </source>
</evidence>
<evidence type="ECO:0000259" key="2">
    <source>
        <dbReference type="Pfam" id="PF00188"/>
    </source>
</evidence>
<feature type="signal peptide" evidence="1">
    <location>
        <begin position="1"/>
        <end position="25"/>
    </location>
</feature>
<dbReference type="RefSeq" id="WP_152100481.1">
    <property type="nucleotide sequence ID" value="NZ_AP021861.1"/>
</dbReference>
<dbReference type="PANTHER" id="PTHR31157:SF1">
    <property type="entry name" value="SCP DOMAIN-CONTAINING PROTEIN"/>
    <property type="match status" value="1"/>
</dbReference>
<proteinExistence type="predicted"/>
<dbReference type="PANTHER" id="PTHR31157">
    <property type="entry name" value="SCP DOMAIN-CONTAINING PROTEIN"/>
    <property type="match status" value="1"/>
</dbReference>
<accession>A0A5K7XE06</accession>
<dbReference type="InterPro" id="IPR018247">
    <property type="entry name" value="EF_Hand_1_Ca_BS"/>
</dbReference>
<dbReference type="KEGG" id="lpav:PLANPX_4622"/>
<name>A0A5K7XE06_9BACT</name>
<sequence>MRSRHLAALLLLVVAMPWCTSKVQADVLWTENAESGAGGITTNVVPGNYALIQSSIVGQGANSFHLANPGFADNWFASNSAFTIQADSKLFFLSRLGFAASGQVARVEMSTNNGATWPISLYAQTGTSTGSAPVESNFALRTVDLSAYAGQSAKFRFNLDFVGGTAFTQTSAGVGWYVDDIQLADQFQKSLYSIGQPSAEEQLYLEYINRARSDAIVEANRLKNENAPGVQSAYSFFGINPQNIVNQFNASVANGLIDQFAQPLSFNASLNQAAELHSQDMLTNGFQGHVSSSNPPSPLTAGMTLGQRAQAVGYVGSLGENVYSYSSSVAEGHAAFDVDWGNSGNPADPSYNPAFAGQGMQNPAGHRISIHNNDFKEIGVGLVNGNGPNNVGPQIVTQDFGNAGPGSFVTGVVYEDLNGNNFYDVGEGRSGVRVDVAGSAYYAMSSLSGGYSIPVSANGVYDILFSGGGFANYGTSITIAGGLNVKVDYHAVAAPSYAADFNDDGRVDALDLAKWKGDFGVNALSDANNDGKTDGADFLEWQREYGSGVTPAAAVPEPAGGALLASAAIALCAGYNARRRS</sequence>
<keyword evidence="1" id="KW-0732">Signal</keyword>
<evidence type="ECO:0000313" key="3">
    <source>
        <dbReference type="EMBL" id="BBO35010.1"/>
    </source>
</evidence>
<reference evidence="4" key="1">
    <citation type="submission" date="2019-10" db="EMBL/GenBank/DDBJ databases">
        <title>Lacipirellula parvula gen. nov., sp. nov., representing a lineage of planctomycetes widespread in freshwater anoxic habitats, and description of the family Lacipirellulaceae.</title>
        <authorList>
            <person name="Dedysh S.N."/>
            <person name="Kulichevskaya I.S."/>
            <person name="Beletsky A.V."/>
            <person name="Rakitin A.L."/>
            <person name="Mardanov A.V."/>
            <person name="Ivanova A.A."/>
            <person name="Saltykova V.X."/>
            <person name="Rijpstra W.I.C."/>
            <person name="Sinninghe Damste J.S."/>
            <person name="Ravin N.V."/>
        </authorList>
    </citation>
    <scope>NUCLEOTIDE SEQUENCE [LARGE SCALE GENOMIC DNA]</scope>
    <source>
        <strain evidence="4">PX69</strain>
    </source>
</reference>
<evidence type="ECO:0000256" key="1">
    <source>
        <dbReference type="SAM" id="SignalP"/>
    </source>
</evidence>
<feature type="domain" description="SCP" evidence="2">
    <location>
        <begin position="261"/>
        <end position="400"/>
    </location>
</feature>
<dbReference type="InterPro" id="IPR035940">
    <property type="entry name" value="CAP_sf"/>
</dbReference>
<dbReference type="AlphaFoldDB" id="A0A5K7XE06"/>
<dbReference type="InterPro" id="IPR014044">
    <property type="entry name" value="CAP_dom"/>
</dbReference>
<gene>
    <name evidence="3" type="ORF">PLANPX_4622</name>
</gene>
<protein>
    <recommendedName>
        <fullName evidence="2">SCP domain-containing protein</fullName>
    </recommendedName>
</protein>
<keyword evidence="4" id="KW-1185">Reference proteome</keyword>
<dbReference type="CDD" id="cd05379">
    <property type="entry name" value="CAP_bacterial"/>
    <property type="match status" value="1"/>
</dbReference>